<feature type="compositionally biased region" description="Low complexity" evidence="1">
    <location>
        <begin position="157"/>
        <end position="167"/>
    </location>
</feature>
<protein>
    <submittedName>
        <fullName evidence="3">Uncharacterized protein</fullName>
    </submittedName>
</protein>
<sequence length="180" mass="20416">MILHLHDDPKDVKKWLYIASSDLLKELENFMSTIIINGFGTNNGVLFVKPTGRQVDSSHRYYFYKVLARVRRADIYKFFKVYTNKEVEQHYEDAQVIIARERIQICLNVVHSGIDITHRKTIIDYTTDLFPEIIAVSTTATEEVAAAEHLSEKINDLPSPHSSLSSLATPVLSPPSNGRG</sequence>
<evidence type="ECO:0000313" key="3">
    <source>
        <dbReference type="EMBL" id="CAF0829704.1"/>
    </source>
</evidence>
<dbReference type="Proteomes" id="UP000663832">
    <property type="component" value="Unassembled WGS sequence"/>
</dbReference>
<dbReference type="EMBL" id="CAJNOI010000019">
    <property type="protein sequence ID" value="CAF0829704.1"/>
    <property type="molecule type" value="Genomic_DNA"/>
</dbReference>
<name>A0A813UXI8_9BILA</name>
<dbReference type="Proteomes" id="UP000663877">
    <property type="component" value="Unassembled WGS sequence"/>
</dbReference>
<feature type="region of interest" description="Disordered" evidence="1">
    <location>
        <begin position="156"/>
        <end position="180"/>
    </location>
</feature>
<dbReference type="OrthoDB" id="10588663at2759"/>
<reference evidence="3" key="1">
    <citation type="submission" date="2021-02" db="EMBL/GenBank/DDBJ databases">
        <authorList>
            <person name="Nowell W R."/>
        </authorList>
    </citation>
    <scope>NUCLEOTIDE SEQUENCE</scope>
</reference>
<keyword evidence="4" id="KW-1185">Reference proteome</keyword>
<evidence type="ECO:0000313" key="2">
    <source>
        <dbReference type="EMBL" id="CAF0779664.1"/>
    </source>
</evidence>
<dbReference type="AlphaFoldDB" id="A0A813UXI8"/>
<dbReference type="EMBL" id="CAJNOM010000010">
    <property type="protein sequence ID" value="CAF0779664.1"/>
    <property type="molecule type" value="Genomic_DNA"/>
</dbReference>
<evidence type="ECO:0000313" key="4">
    <source>
        <dbReference type="Proteomes" id="UP000663832"/>
    </source>
</evidence>
<accession>A0A813UXI8</accession>
<organism evidence="3 5">
    <name type="scientific">Adineta steineri</name>
    <dbReference type="NCBI Taxonomy" id="433720"/>
    <lineage>
        <taxon>Eukaryota</taxon>
        <taxon>Metazoa</taxon>
        <taxon>Spiralia</taxon>
        <taxon>Gnathifera</taxon>
        <taxon>Rotifera</taxon>
        <taxon>Eurotatoria</taxon>
        <taxon>Bdelloidea</taxon>
        <taxon>Adinetida</taxon>
        <taxon>Adinetidae</taxon>
        <taxon>Adineta</taxon>
    </lineage>
</organism>
<comment type="caution">
    <text evidence="3">The sequence shown here is derived from an EMBL/GenBank/DDBJ whole genome shotgun (WGS) entry which is preliminary data.</text>
</comment>
<proteinExistence type="predicted"/>
<evidence type="ECO:0000313" key="5">
    <source>
        <dbReference type="Proteomes" id="UP000663877"/>
    </source>
</evidence>
<evidence type="ECO:0000256" key="1">
    <source>
        <dbReference type="SAM" id="MobiDB-lite"/>
    </source>
</evidence>
<gene>
    <name evidence="3" type="ORF">BJG266_LOCUS6719</name>
    <name evidence="2" type="ORF">QVE165_LOCUS3086</name>
</gene>